<evidence type="ECO:0000313" key="3">
    <source>
        <dbReference type="EMBL" id="MBB4912403.1"/>
    </source>
</evidence>
<dbReference type="Gene3D" id="2.80.10.50">
    <property type="match status" value="2"/>
</dbReference>
<dbReference type="Pfam" id="PF14200">
    <property type="entry name" value="RicinB_lectin_2"/>
    <property type="match status" value="2"/>
</dbReference>
<proteinExistence type="predicted"/>
<name>A0A7W7VJD5_9PSEU</name>
<comment type="caution">
    <text evidence="3">The sequence shown here is derived from an EMBL/GenBank/DDBJ whole genome shotgun (WGS) entry which is preliminary data.</text>
</comment>
<dbReference type="AlphaFoldDB" id="A0A7W7VJD5"/>
<evidence type="ECO:0000256" key="1">
    <source>
        <dbReference type="SAM" id="SignalP"/>
    </source>
</evidence>
<sequence>MRRLRALLVTLLTFAGLLTSAGHAAANPPGGYFYVKFFHSGKCLSVPNDALTSGLYLTQWTCIGKTSQQFYFTFEGATLDPLRSWGTVGRKYTLLCVAVKNGWTSNGVAIVQQPCGTGTAEMWEFRRDSSMPAGYYWMTNSRSGKVVNVSGASTANGASVIQYPAQHAYNSYVTFVPA</sequence>
<dbReference type="InterPro" id="IPR000772">
    <property type="entry name" value="Ricin_B_lectin"/>
</dbReference>
<organism evidence="3 4">
    <name type="scientific">Actinophytocola algeriensis</name>
    <dbReference type="NCBI Taxonomy" id="1768010"/>
    <lineage>
        <taxon>Bacteria</taxon>
        <taxon>Bacillati</taxon>
        <taxon>Actinomycetota</taxon>
        <taxon>Actinomycetes</taxon>
        <taxon>Pseudonocardiales</taxon>
        <taxon>Pseudonocardiaceae</taxon>
    </lineage>
</organism>
<dbReference type="SMART" id="SM00458">
    <property type="entry name" value="RICIN"/>
    <property type="match status" value="1"/>
</dbReference>
<protein>
    <recommendedName>
        <fullName evidence="2">Ricin B lectin domain-containing protein</fullName>
    </recommendedName>
</protein>
<feature type="chain" id="PRO_5038864477" description="Ricin B lectin domain-containing protein" evidence="1">
    <location>
        <begin position="25"/>
        <end position="178"/>
    </location>
</feature>
<reference evidence="3 4" key="1">
    <citation type="submission" date="2020-08" db="EMBL/GenBank/DDBJ databases">
        <title>Genomic Encyclopedia of Type Strains, Phase III (KMG-III): the genomes of soil and plant-associated and newly described type strains.</title>
        <authorList>
            <person name="Whitman W."/>
        </authorList>
    </citation>
    <scope>NUCLEOTIDE SEQUENCE [LARGE SCALE GENOMIC DNA]</scope>
    <source>
        <strain evidence="3 4">CECT 8960</strain>
    </source>
</reference>
<keyword evidence="1" id="KW-0732">Signal</keyword>
<accession>A0A7W7VJD5</accession>
<dbReference type="EMBL" id="JACHJQ010000013">
    <property type="protein sequence ID" value="MBB4912403.1"/>
    <property type="molecule type" value="Genomic_DNA"/>
</dbReference>
<dbReference type="InterPro" id="IPR035992">
    <property type="entry name" value="Ricin_B-like_lectins"/>
</dbReference>
<dbReference type="RefSeq" id="WP_184816395.1">
    <property type="nucleotide sequence ID" value="NZ_JACHJQ010000013.1"/>
</dbReference>
<gene>
    <name evidence="3" type="ORF">FHR82_008674</name>
</gene>
<keyword evidence="4" id="KW-1185">Reference proteome</keyword>
<dbReference type="CDD" id="cd00161">
    <property type="entry name" value="beta-trefoil_Ricin-like"/>
    <property type="match status" value="1"/>
</dbReference>
<dbReference type="PROSITE" id="PS50231">
    <property type="entry name" value="RICIN_B_LECTIN"/>
    <property type="match status" value="1"/>
</dbReference>
<evidence type="ECO:0000259" key="2">
    <source>
        <dbReference type="SMART" id="SM00458"/>
    </source>
</evidence>
<dbReference type="Proteomes" id="UP000520767">
    <property type="component" value="Unassembled WGS sequence"/>
</dbReference>
<evidence type="ECO:0000313" key="4">
    <source>
        <dbReference type="Proteomes" id="UP000520767"/>
    </source>
</evidence>
<feature type="signal peptide" evidence="1">
    <location>
        <begin position="1"/>
        <end position="24"/>
    </location>
</feature>
<feature type="domain" description="Ricin B lectin" evidence="2">
    <location>
        <begin position="32"/>
        <end position="176"/>
    </location>
</feature>
<dbReference type="SUPFAM" id="SSF50370">
    <property type="entry name" value="Ricin B-like lectins"/>
    <property type="match status" value="1"/>
</dbReference>